<dbReference type="AlphaFoldDB" id="A0AB39TUA3"/>
<feature type="region of interest" description="Disordered" evidence="1">
    <location>
        <begin position="93"/>
        <end position="112"/>
    </location>
</feature>
<organism evidence="2">
    <name type="scientific">Streptomyces sp. Y1</name>
    <dbReference type="NCBI Taxonomy" id="3238634"/>
    <lineage>
        <taxon>Bacteria</taxon>
        <taxon>Bacillati</taxon>
        <taxon>Actinomycetota</taxon>
        <taxon>Actinomycetes</taxon>
        <taxon>Kitasatosporales</taxon>
        <taxon>Streptomycetaceae</taxon>
        <taxon>Streptomyces</taxon>
    </lineage>
</organism>
<sequence>MVAHVFKRYTVVGFFADIAGWESYVADWSEKHGKHLLIKASGKSTVGYDMRGNQRETTVEHMAMVGAIETVALPHVRDYSLTRHALNARKRLNQYGISRARTSRPPTGGTTP</sequence>
<proteinExistence type="predicted"/>
<accession>A0AB39TUA3</accession>
<reference evidence="2" key="1">
    <citation type="submission" date="2024-07" db="EMBL/GenBank/DDBJ databases">
        <authorList>
            <person name="Yu S.T."/>
        </authorList>
    </citation>
    <scope>NUCLEOTIDE SEQUENCE</scope>
    <source>
        <strain evidence="2">Y1</strain>
    </source>
</reference>
<evidence type="ECO:0000313" key="2">
    <source>
        <dbReference type="EMBL" id="XDQ82797.1"/>
    </source>
</evidence>
<name>A0AB39TUA3_9ACTN</name>
<gene>
    <name evidence="2" type="ORF">AB2U05_31985</name>
</gene>
<evidence type="ECO:0000256" key="1">
    <source>
        <dbReference type="SAM" id="MobiDB-lite"/>
    </source>
</evidence>
<dbReference type="EMBL" id="CP163445">
    <property type="protein sequence ID" value="XDQ82797.1"/>
    <property type="molecule type" value="Genomic_DNA"/>
</dbReference>
<dbReference type="RefSeq" id="WP_369185061.1">
    <property type="nucleotide sequence ID" value="NZ_CP163445.1"/>
</dbReference>
<protein>
    <submittedName>
        <fullName evidence="2">Uncharacterized protein</fullName>
    </submittedName>
</protein>